<feature type="transmembrane region" description="Helical" evidence="9">
    <location>
        <begin position="35"/>
        <end position="53"/>
    </location>
</feature>
<dbReference type="Gene3D" id="1.10.630.10">
    <property type="entry name" value="Cytochrome P450"/>
    <property type="match status" value="1"/>
</dbReference>
<dbReference type="AlphaFoldDB" id="A0A9N9SA85"/>
<dbReference type="InterPro" id="IPR002401">
    <property type="entry name" value="Cyt_P450_E_grp-I"/>
</dbReference>
<dbReference type="GO" id="GO:0020037">
    <property type="term" value="F:heme binding"/>
    <property type="evidence" value="ECO:0007669"/>
    <property type="project" value="InterPro"/>
</dbReference>
<evidence type="ECO:0000256" key="6">
    <source>
        <dbReference type="ARBA" id="ARBA00023004"/>
    </source>
</evidence>
<reference evidence="10" key="1">
    <citation type="submission" date="2022-01" db="EMBL/GenBank/DDBJ databases">
        <authorList>
            <person name="King R."/>
        </authorList>
    </citation>
    <scope>NUCLEOTIDE SEQUENCE</scope>
</reference>
<evidence type="ECO:0000256" key="1">
    <source>
        <dbReference type="ARBA" id="ARBA00001971"/>
    </source>
</evidence>
<gene>
    <name evidence="10" type="ORF">CHIRRI_LOCUS14752</name>
</gene>
<dbReference type="PANTHER" id="PTHR24291">
    <property type="entry name" value="CYTOCHROME P450 FAMILY 4"/>
    <property type="match status" value="1"/>
</dbReference>
<evidence type="ECO:0000256" key="7">
    <source>
        <dbReference type="ARBA" id="ARBA00023033"/>
    </source>
</evidence>
<dbReference type="InterPro" id="IPR001128">
    <property type="entry name" value="Cyt_P450"/>
</dbReference>
<feature type="transmembrane region" description="Helical" evidence="9">
    <location>
        <begin position="6"/>
        <end position="23"/>
    </location>
</feature>
<dbReference type="EMBL" id="OU895880">
    <property type="protein sequence ID" value="CAG9811945.1"/>
    <property type="molecule type" value="Genomic_DNA"/>
</dbReference>
<dbReference type="InterPro" id="IPR050196">
    <property type="entry name" value="Cytochrome_P450_Monoox"/>
</dbReference>
<name>A0A9N9SA85_9DIPT</name>
<feature type="binding site" description="axial binding residue" evidence="8">
    <location>
        <position position="426"/>
    </location>
    <ligand>
        <name>heme</name>
        <dbReference type="ChEBI" id="CHEBI:30413"/>
    </ligand>
    <ligandPart>
        <name>Fe</name>
        <dbReference type="ChEBI" id="CHEBI:18248"/>
    </ligandPart>
</feature>
<dbReference type="OrthoDB" id="1470350at2759"/>
<keyword evidence="9" id="KW-1133">Transmembrane helix</keyword>
<evidence type="ECO:0000256" key="2">
    <source>
        <dbReference type="ARBA" id="ARBA00010617"/>
    </source>
</evidence>
<dbReference type="Proteomes" id="UP001153620">
    <property type="component" value="Chromosome 4"/>
</dbReference>
<dbReference type="InterPro" id="IPR036396">
    <property type="entry name" value="Cyt_P450_sf"/>
</dbReference>
<keyword evidence="11" id="KW-1185">Reference proteome</keyword>
<evidence type="ECO:0000256" key="4">
    <source>
        <dbReference type="ARBA" id="ARBA00022723"/>
    </source>
</evidence>
<dbReference type="GO" id="GO:0004497">
    <property type="term" value="F:monooxygenase activity"/>
    <property type="evidence" value="ECO:0007669"/>
    <property type="project" value="UniProtKB-KW"/>
</dbReference>
<evidence type="ECO:0008006" key="12">
    <source>
        <dbReference type="Google" id="ProtNLM"/>
    </source>
</evidence>
<evidence type="ECO:0000256" key="3">
    <source>
        <dbReference type="ARBA" id="ARBA00022617"/>
    </source>
</evidence>
<dbReference type="PRINTS" id="PR00463">
    <property type="entry name" value="EP450I"/>
</dbReference>
<dbReference type="PANTHER" id="PTHR24291:SF50">
    <property type="entry name" value="BIFUNCTIONAL ALBAFLAVENONE MONOOXYGENASE_TERPENE SYNTHASE"/>
    <property type="match status" value="1"/>
</dbReference>
<evidence type="ECO:0000256" key="8">
    <source>
        <dbReference type="PIRSR" id="PIRSR602401-1"/>
    </source>
</evidence>
<protein>
    <recommendedName>
        <fullName evidence="12">Cytochrome P450</fullName>
    </recommendedName>
</protein>
<comment type="similarity">
    <text evidence="2">Belongs to the cytochrome P450 family.</text>
</comment>
<dbReference type="PRINTS" id="PR00385">
    <property type="entry name" value="P450"/>
</dbReference>
<keyword evidence="9" id="KW-0472">Membrane</keyword>
<sequence>LTLKIISIVLIATLITYYIVNYWKTQRIRQLASKLPGHNGLSLLSSIYILFITKRKDYVSTILSYVMEDFPMTKIWFLNKLLIITKDADFIQKVFNSHKTYDKPKEFYQGFLVEKGLIVMSGAEHKRHRKILNKAFSSKMLELLPEIFDEKSKKILNLMEDRVDCAEFELTDYIGAYSFEAFGKSNYNYEVDYYQSEIFRAYEGYCSLMIDTLPFLLVGFPRKFLNLMKLGKSLIEVEKKFDRFFDEVCNTNDKALNRVVNTVVDLLLDPSNKFDEQEIKEELIMTLLGAFETTTRTISTALMMLGMHKDVQQKGVNEIDEIYSQDDNQEFTIDFLQKFTYLELILKETMRLFAVAPIVARETSEEVNINGFLLPKNSTILISIHAMHRDKKYWGSDADKFKPERFEDGMSNPLAWAPFTGGSRICIGYRYAMMSMKIFLINFLRKYQVDCSSKLKDVETEMTFTLNFLNGYHVSITRK</sequence>
<keyword evidence="3 8" id="KW-0349">Heme</keyword>
<feature type="non-terminal residue" evidence="10">
    <location>
        <position position="1"/>
    </location>
</feature>
<evidence type="ECO:0000256" key="9">
    <source>
        <dbReference type="SAM" id="Phobius"/>
    </source>
</evidence>
<dbReference type="Pfam" id="PF00067">
    <property type="entry name" value="p450"/>
    <property type="match status" value="1"/>
</dbReference>
<keyword evidence="6 8" id="KW-0408">Iron</keyword>
<evidence type="ECO:0000256" key="5">
    <source>
        <dbReference type="ARBA" id="ARBA00023002"/>
    </source>
</evidence>
<dbReference type="GO" id="GO:0005506">
    <property type="term" value="F:iron ion binding"/>
    <property type="evidence" value="ECO:0007669"/>
    <property type="project" value="InterPro"/>
</dbReference>
<dbReference type="GO" id="GO:0016705">
    <property type="term" value="F:oxidoreductase activity, acting on paired donors, with incorporation or reduction of molecular oxygen"/>
    <property type="evidence" value="ECO:0007669"/>
    <property type="project" value="InterPro"/>
</dbReference>
<keyword evidence="5" id="KW-0560">Oxidoreductase</keyword>
<keyword evidence="7" id="KW-0503">Monooxygenase</keyword>
<reference evidence="10" key="2">
    <citation type="submission" date="2022-10" db="EMBL/GenBank/DDBJ databases">
        <authorList>
            <consortium name="ENA_rothamsted_submissions"/>
            <consortium name="culmorum"/>
            <person name="King R."/>
        </authorList>
    </citation>
    <scope>NUCLEOTIDE SEQUENCE</scope>
</reference>
<comment type="cofactor">
    <cofactor evidence="1 8">
        <name>heme</name>
        <dbReference type="ChEBI" id="CHEBI:30413"/>
    </cofactor>
</comment>
<accession>A0A9N9SA85</accession>
<proteinExistence type="inferred from homology"/>
<evidence type="ECO:0000313" key="10">
    <source>
        <dbReference type="EMBL" id="CAG9811945.1"/>
    </source>
</evidence>
<dbReference type="SUPFAM" id="SSF48264">
    <property type="entry name" value="Cytochrome P450"/>
    <property type="match status" value="1"/>
</dbReference>
<organism evidence="10 11">
    <name type="scientific">Chironomus riparius</name>
    <dbReference type="NCBI Taxonomy" id="315576"/>
    <lineage>
        <taxon>Eukaryota</taxon>
        <taxon>Metazoa</taxon>
        <taxon>Ecdysozoa</taxon>
        <taxon>Arthropoda</taxon>
        <taxon>Hexapoda</taxon>
        <taxon>Insecta</taxon>
        <taxon>Pterygota</taxon>
        <taxon>Neoptera</taxon>
        <taxon>Endopterygota</taxon>
        <taxon>Diptera</taxon>
        <taxon>Nematocera</taxon>
        <taxon>Chironomoidea</taxon>
        <taxon>Chironomidae</taxon>
        <taxon>Chironominae</taxon>
        <taxon>Chironomus</taxon>
    </lineage>
</organism>
<keyword evidence="9" id="KW-0812">Transmembrane</keyword>
<evidence type="ECO:0000313" key="11">
    <source>
        <dbReference type="Proteomes" id="UP001153620"/>
    </source>
</evidence>
<keyword evidence="4 8" id="KW-0479">Metal-binding</keyword>